<sequence>MKLIIFLACILLISADVFQHKLNFIESKRKRLVHTGQWAEYTKIQHLLRTAEIKHNVLGSISQPTSFDDFEYVANITVGTPPQTFQVIIDTGSSNFWVLDKSCQTCANKNVFDSTKSSSYVSNGQIFSVQFSSRSVTGFVGVDTFGFSASQNKQLLVQSMHFGQVQQITDDFNVDPAEGMLGLAFPSLSVDGMQSPLGEAIKAGLFDAPLFTVYLQPVDLGQSGVITYGGIDTDNCGKVIAYKKLSSSLYWQFQVDSVTTSKGQGTNVPADAISDTMTSLIGGPTAIIDLIATSLGGAYDERHRIFQISCTLLPIPDTVFVIGGNKFTVKSNTMVDNYDNSFCTLNLFRFDYGGTGPSWYLGTPFIKAYCHIYNFKTKSIGFALPKDH</sequence>
<proteinExistence type="predicted"/>
<evidence type="ECO:0000313" key="1">
    <source>
        <dbReference type="Proteomes" id="UP000095286"/>
    </source>
</evidence>
<evidence type="ECO:0000313" key="2">
    <source>
        <dbReference type="WBParaSite" id="RSKR_0000306600.1"/>
    </source>
</evidence>
<protein>
    <submittedName>
        <fullName evidence="2">Peptidase A1 domain-containing protein</fullName>
    </submittedName>
</protein>
<name>A0AC35TPR7_9BILA</name>
<reference evidence="2" key="1">
    <citation type="submission" date="2016-11" db="UniProtKB">
        <authorList>
            <consortium name="WormBaseParasite"/>
        </authorList>
    </citation>
    <scope>IDENTIFICATION</scope>
    <source>
        <strain evidence="2">KR3021</strain>
    </source>
</reference>
<accession>A0AC35TPR7</accession>
<dbReference type="WBParaSite" id="RSKR_0000306600.1">
    <property type="protein sequence ID" value="RSKR_0000306600.1"/>
    <property type="gene ID" value="RSKR_0000306600"/>
</dbReference>
<organism evidence="1 2">
    <name type="scientific">Rhabditophanes sp. KR3021</name>
    <dbReference type="NCBI Taxonomy" id="114890"/>
    <lineage>
        <taxon>Eukaryota</taxon>
        <taxon>Metazoa</taxon>
        <taxon>Ecdysozoa</taxon>
        <taxon>Nematoda</taxon>
        <taxon>Chromadorea</taxon>
        <taxon>Rhabditida</taxon>
        <taxon>Tylenchina</taxon>
        <taxon>Panagrolaimomorpha</taxon>
        <taxon>Strongyloidoidea</taxon>
        <taxon>Alloionematidae</taxon>
        <taxon>Rhabditophanes</taxon>
    </lineage>
</organism>
<dbReference type="Proteomes" id="UP000095286">
    <property type="component" value="Unplaced"/>
</dbReference>